<feature type="compositionally biased region" description="Basic and acidic residues" evidence="1">
    <location>
        <begin position="83"/>
        <end position="104"/>
    </location>
</feature>
<comment type="caution">
    <text evidence="2">The sequence shown here is derived from an EMBL/GenBank/DDBJ whole genome shotgun (WGS) entry which is preliminary data.</text>
</comment>
<evidence type="ECO:0000256" key="1">
    <source>
        <dbReference type="SAM" id="MobiDB-lite"/>
    </source>
</evidence>
<evidence type="ECO:0000313" key="3">
    <source>
        <dbReference type="Proteomes" id="UP001152321"/>
    </source>
</evidence>
<proteinExistence type="predicted"/>
<feature type="region of interest" description="Disordered" evidence="1">
    <location>
        <begin position="60"/>
        <end position="130"/>
    </location>
</feature>
<dbReference type="Gene3D" id="3.30.1150.10">
    <property type="match status" value="1"/>
</dbReference>
<gene>
    <name evidence="2" type="ORF">NWE73_00300</name>
</gene>
<sequence>MNPEIELETENDEQLPRGLGVSFAVHALILSFFALKAAFFTPEQIDFSQAVRVDMVGLPDKIDKAPPAASKEEAKPAMPEKNPVAEKPVEKTVEKKPEPVKPEPVKPAPAKPAPVKHEVPAPKSTAKADKDAINLDKTKSQQQSAIEKLKAMAALEKIKEDVAQQKAKPAPAAGKDKIGGAKIKGNAISPGTALTGLAKLQHDTYAVDLDHHIKQHWALPEWLANRDFKAQAKVYIDSRGNILGRKIIKTSGNQSYDDEVLATIDRAAPFPAPPEKFVSIVEVDGILIGFPE</sequence>
<protein>
    <submittedName>
        <fullName evidence="2">TonB C-terminal domain-containing protein</fullName>
    </submittedName>
</protein>
<organism evidence="2 3">
    <name type="scientific">Bdellovibrio svalbardensis</name>
    <dbReference type="NCBI Taxonomy" id="2972972"/>
    <lineage>
        <taxon>Bacteria</taxon>
        <taxon>Pseudomonadati</taxon>
        <taxon>Bdellovibrionota</taxon>
        <taxon>Bdellovibrionia</taxon>
        <taxon>Bdellovibrionales</taxon>
        <taxon>Pseudobdellovibrionaceae</taxon>
        <taxon>Bdellovibrio</taxon>
    </lineage>
</organism>
<dbReference type="RefSeq" id="WP_277576268.1">
    <property type="nucleotide sequence ID" value="NZ_JANRMI010000001.1"/>
</dbReference>
<reference evidence="2" key="1">
    <citation type="submission" date="2022-08" db="EMBL/GenBank/DDBJ databases">
        <title>Novel Bdellovibrio Species Isolated from Svalbard: Designation Bdellovibrio svalbardensis.</title>
        <authorList>
            <person name="Mitchell R.J."/>
            <person name="Choi S.Y."/>
        </authorList>
    </citation>
    <scope>NUCLEOTIDE SEQUENCE</scope>
    <source>
        <strain evidence="2">PAP01</strain>
    </source>
</reference>
<dbReference type="Proteomes" id="UP001152321">
    <property type="component" value="Unassembled WGS sequence"/>
</dbReference>
<feature type="compositionally biased region" description="Basic and acidic residues" evidence="1">
    <location>
        <begin position="60"/>
        <end position="75"/>
    </location>
</feature>
<dbReference type="Pfam" id="PF13103">
    <property type="entry name" value="TonB_2"/>
    <property type="match status" value="1"/>
</dbReference>
<dbReference type="SUPFAM" id="SSF74653">
    <property type="entry name" value="TolA/TonB C-terminal domain"/>
    <property type="match status" value="1"/>
</dbReference>
<dbReference type="EMBL" id="JANRMI010000001">
    <property type="protein sequence ID" value="MDG0814783.1"/>
    <property type="molecule type" value="Genomic_DNA"/>
</dbReference>
<keyword evidence="3" id="KW-1185">Reference proteome</keyword>
<accession>A0ABT6DDB2</accession>
<evidence type="ECO:0000313" key="2">
    <source>
        <dbReference type="EMBL" id="MDG0814783.1"/>
    </source>
</evidence>
<feature type="compositionally biased region" description="Basic and acidic residues" evidence="1">
    <location>
        <begin position="115"/>
        <end position="130"/>
    </location>
</feature>
<name>A0ABT6DDB2_9BACT</name>